<reference evidence="10 11" key="1">
    <citation type="journal article" date="2016" name="Genome Biol. Evol.">
        <title>Divergent and convergent evolution of fungal pathogenicity.</title>
        <authorList>
            <person name="Shang Y."/>
            <person name="Xiao G."/>
            <person name="Zheng P."/>
            <person name="Cen K."/>
            <person name="Zhan S."/>
            <person name="Wang C."/>
        </authorList>
    </citation>
    <scope>NUCLEOTIDE SEQUENCE [LARGE SCALE GENOMIC DNA]</scope>
    <source>
        <strain evidence="10 11">RCEF 264</strain>
    </source>
</reference>
<dbReference type="InterPro" id="IPR036864">
    <property type="entry name" value="Zn2-C6_fun-type_DNA-bd_sf"/>
</dbReference>
<dbReference type="GO" id="GO:0003677">
    <property type="term" value="F:DNA binding"/>
    <property type="evidence" value="ECO:0007669"/>
    <property type="project" value="UniProtKB-KW"/>
</dbReference>
<dbReference type="GO" id="GO:0006351">
    <property type="term" value="P:DNA-templated transcription"/>
    <property type="evidence" value="ECO:0007669"/>
    <property type="project" value="InterPro"/>
</dbReference>
<dbReference type="PROSITE" id="PS00463">
    <property type="entry name" value="ZN2_CY6_FUNGAL_1"/>
    <property type="match status" value="1"/>
</dbReference>
<dbReference type="InterPro" id="IPR007219">
    <property type="entry name" value="XnlR_reg_dom"/>
</dbReference>
<proteinExistence type="predicted"/>
<feature type="compositionally biased region" description="Low complexity" evidence="8">
    <location>
        <begin position="1381"/>
        <end position="1409"/>
    </location>
</feature>
<keyword evidence="4" id="KW-0805">Transcription regulation</keyword>
<feature type="compositionally biased region" description="Pro residues" evidence="8">
    <location>
        <begin position="1111"/>
        <end position="1123"/>
    </location>
</feature>
<dbReference type="OrthoDB" id="2154091at2759"/>
<dbReference type="Gene3D" id="4.10.240.10">
    <property type="entry name" value="Zn(2)-C6 fungal-type DNA-binding domain"/>
    <property type="match status" value="1"/>
</dbReference>
<feature type="region of interest" description="Disordered" evidence="8">
    <location>
        <begin position="110"/>
        <end position="200"/>
    </location>
</feature>
<feature type="compositionally biased region" description="Low complexity" evidence="8">
    <location>
        <begin position="148"/>
        <end position="171"/>
    </location>
</feature>
<evidence type="ECO:0000313" key="10">
    <source>
        <dbReference type="EMBL" id="OAA62748.1"/>
    </source>
</evidence>
<dbReference type="InterPro" id="IPR001138">
    <property type="entry name" value="Zn2Cys6_DnaBD"/>
</dbReference>
<feature type="compositionally biased region" description="Low complexity" evidence="8">
    <location>
        <begin position="1345"/>
        <end position="1362"/>
    </location>
</feature>
<keyword evidence="7" id="KW-0539">Nucleus</keyword>
<feature type="region of interest" description="Disordered" evidence="8">
    <location>
        <begin position="793"/>
        <end position="876"/>
    </location>
</feature>
<evidence type="ECO:0000256" key="3">
    <source>
        <dbReference type="ARBA" id="ARBA00022833"/>
    </source>
</evidence>
<dbReference type="Pfam" id="PF04082">
    <property type="entry name" value="Fungal_trans"/>
    <property type="match status" value="1"/>
</dbReference>
<dbReference type="CDD" id="cd12148">
    <property type="entry name" value="fungal_TF_MHR"/>
    <property type="match status" value="1"/>
</dbReference>
<dbReference type="SUPFAM" id="SSF57701">
    <property type="entry name" value="Zn2/Cys6 DNA-binding domain"/>
    <property type="match status" value="1"/>
</dbReference>
<accession>A0A167VL79</accession>
<keyword evidence="3" id="KW-0862">Zinc</keyword>
<feature type="compositionally biased region" description="Basic and acidic residues" evidence="8">
    <location>
        <begin position="1"/>
        <end position="12"/>
    </location>
</feature>
<comment type="caution">
    <text evidence="10">The sequence shown here is derived from an EMBL/GenBank/DDBJ whole genome shotgun (WGS) entry which is preliminary data.</text>
</comment>
<gene>
    <name evidence="10" type="ORF">SPI_04288</name>
</gene>
<keyword evidence="11" id="KW-1185">Reference proteome</keyword>
<feature type="region of interest" description="Disordered" evidence="8">
    <location>
        <begin position="221"/>
        <end position="268"/>
    </location>
</feature>
<keyword evidence="5" id="KW-0238">DNA-binding</keyword>
<dbReference type="PROSITE" id="PS50048">
    <property type="entry name" value="ZN2_CY6_FUNGAL_2"/>
    <property type="match status" value="1"/>
</dbReference>
<keyword evidence="6" id="KW-0804">Transcription</keyword>
<feature type="compositionally biased region" description="Polar residues" evidence="8">
    <location>
        <begin position="125"/>
        <end position="141"/>
    </location>
</feature>
<dbReference type="SMART" id="SM00906">
    <property type="entry name" value="Fungal_trans"/>
    <property type="match status" value="1"/>
</dbReference>
<evidence type="ECO:0000259" key="9">
    <source>
        <dbReference type="PROSITE" id="PS50048"/>
    </source>
</evidence>
<feature type="region of interest" description="Disordered" evidence="8">
    <location>
        <begin position="997"/>
        <end position="1040"/>
    </location>
</feature>
<evidence type="ECO:0000256" key="6">
    <source>
        <dbReference type="ARBA" id="ARBA00023163"/>
    </source>
</evidence>
<feature type="region of interest" description="Disordered" evidence="8">
    <location>
        <begin position="301"/>
        <end position="326"/>
    </location>
</feature>
<feature type="domain" description="Zn(2)-C6 fungal-type" evidence="9">
    <location>
        <begin position="45"/>
        <end position="77"/>
    </location>
</feature>
<dbReference type="InterPro" id="IPR051615">
    <property type="entry name" value="Transcr_Regulatory_Elem"/>
</dbReference>
<dbReference type="EMBL" id="AZHD01000006">
    <property type="protein sequence ID" value="OAA62748.1"/>
    <property type="molecule type" value="Genomic_DNA"/>
</dbReference>
<evidence type="ECO:0000256" key="4">
    <source>
        <dbReference type="ARBA" id="ARBA00023015"/>
    </source>
</evidence>
<organism evidence="10 11">
    <name type="scientific">Niveomyces insectorum RCEF 264</name>
    <dbReference type="NCBI Taxonomy" id="1081102"/>
    <lineage>
        <taxon>Eukaryota</taxon>
        <taxon>Fungi</taxon>
        <taxon>Dikarya</taxon>
        <taxon>Ascomycota</taxon>
        <taxon>Pezizomycotina</taxon>
        <taxon>Sordariomycetes</taxon>
        <taxon>Hypocreomycetidae</taxon>
        <taxon>Hypocreales</taxon>
        <taxon>Cordycipitaceae</taxon>
        <taxon>Niveomyces</taxon>
    </lineage>
</organism>
<feature type="compositionally biased region" description="Polar residues" evidence="8">
    <location>
        <begin position="231"/>
        <end position="248"/>
    </location>
</feature>
<dbReference type="GO" id="GO:0008270">
    <property type="term" value="F:zinc ion binding"/>
    <property type="evidence" value="ECO:0007669"/>
    <property type="project" value="InterPro"/>
</dbReference>
<keyword evidence="2" id="KW-0479">Metal-binding</keyword>
<evidence type="ECO:0000256" key="1">
    <source>
        <dbReference type="ARBA" id="ARBA00004123"/>
    </source>
</evidence>
<dbReference type="STRING" id="1081102.A0A167VL79"/>
<feature type="compositionally biased region" description="Basic residues" evidence="8">
    <location>
        <begin position="29"/>
        <end position="42"/>
    </location>
</feature>
<evidence type="ECO:0000256" key="2">
    <source>
        <dbReference type="ARBA" id="ARBA00022723"/>
    </source>
</evidence>
<feature type="region of interest" description="Disordered" evidence="8">
    <location>
        <begin position="1249"/>
        <end position="1269"/>
    </location>
</feature>
<evidence type="ECO:0000256" key="7">
    <source>
        <dbReference type="ARBA" id="ARBA00023242"/>
    </source>
</evidence>
<feature type="compositionally biased region" description="Polar residues" evidence="8">
    <location>
        <begin position="1003"/>
        <end position="1027"/>
    </location>
</feature>
<feature type="compositionally biased region" description="Low complexity" evidence="8">
    <location>
        <begin position="181"/>
        <end position="200"/>
    </location>
</feature>
<dbReference type="Proteomes" id="UP000076874">
    <property type="component" value="Unassembled WGS sequence"/>
</dbReference>
<dbReference type="CDD" id="cd00067">
    <property type="entry name" value="GAL4"/>
    <property type="match status" value="1"/>
</dbReference>
<dbReference type="GO" id="GO:0005634">
    <property type="term" value="C:nucleus"/>
    <property type="evidence" value="ECO:0007669"/>
    <property type="project" value="UniProtKB-SubCell"/>
</dbReference>
<comment type="subcellular location">
    <subcellularLocation>
        <location evidence="1">Nucleus</location>
    </subcellularLocation>
</comment>
<name>A0A167VL79_9HYPO</name>
<evidence type="ECO:0000256" key="5">
    <source>
        <dbReference type="ARBA" id="ARBA00023125"/>
    </source>
</evidence>
<dbReference type="PANTHER" id="PTHR31313:SF81">
    <property type="entry name" value="TY1 ENHANCER ACTIVATOR"/>
    <property type="match status" value="1"/>
</dbReference>
<dbReference type="Pfam" id="PF00172">
    <property type="entry name" value="Zn_clus"/>
    <property type="match status" value="1"/>
</dbReference>
<feature type="compositionally biased region" description="Low complexity" evidence="8">
    <location>
        <begin position="1304"/>
        <end position="1328"/>
    </location>
</feature>
<dbReference type="SMART" id="SM00066">
    <property type="entry name" value="GAL4"/>
    <property type="match status" value="1"/>
</dbReference>
<feature type="compositionally biased region" description="Basic and acidic residues" evidence="8">
    <location>
        <begin position="255"/>
        <end position="265"/>
    </location>
</feature>
<feature type="region of interest" description="Disordered" evidence="8">
    <location>
        <begin position="1083"/>
        <end position="1130"/>
    </location>
</feature>
<feature type="region of interest" description="Disordered" evidence="8">
    <location>
        <begin position="1"/>
        <end position="44"/>
    </location>
</feature>
<protein>
    <submittedName>
        <fullName evidence="10">Transcription factor</fullName>
    </submittedName>
</protein>
<dbReference type="GO" id="GO:0000981">
    <property type="term" value="F:DNA-binding transcription factor activity, RNA polymerase II-specific"/>
    <property type="evidence" value="ECO:0007669"/>
    <property type="project" value="InterPro"/>
</dbReference>
<dbReference type="PANTHER" id="PTHR31313">
    <property type="entry name" value="TY1 ENHANCER ACTIVATOR"/>
    <property type="match status" value="1"/>
</dbReference>
<feature type="region of interest" description="Disordered" evidence="8">
    <location>
        <begin position="1433"/>
        <end position="1452"/>
    </location>
</feature>
<evidence type="ECO:0000256" key="8">
    <source>
        <dbReference type="SAM" id="MobiDB-lite"/>
    </source>
</evidence>
<feature type="compositionally biased region" description="Low complexity" evidence="8">
    <location>
        <begin position="793"/>
        <end position="810"/>
    </location>
</feature>
<feature type="region of interest" description="Disordered" evidence="8">
    <location>
        <begin position="1304"/>
        <end position="1420"/>
    </location>
</feature>
<sequence length="1457" mass="154853">MASADEGKHTQSDDSSGVVHQENVSGRGHTARHSKQQVRHRASVACASCRDRRIRCVVPKGEAECTQCKRAGTECVIKNDDERRRPISKAYMSSLSDRISLLESMLVDRGVVPPPAVHPPKTRQDGQSKQPQSGDETQPASMTRHCQHPQQQQQQQDQKQQPQQQQQQQQQLFEQEHERAQQLQAQQQPQPPQQDQLLGSSSDLLASTPQAQAQPYFAAATHLTNGGGGQPNLSSDYGSPSLDDTSPPESAPGPDDYHMHDRDPNLEGGFLLNPDIGMGTATTATISAAAAAAGSMPTNSVMLSHSHHSQHSLQGYPQQQQQQPTPHAATMLPAGMLKETSPFRNLDPKKEDIVQRLLSTKGNLSFDQLSGRLRFFGPTANSHVYAECGDATDSREPPEQVRRAERIIRSLTTATHDYLLHCFWAYYNDVIYVLDREAFETSRETQNAKFYSSFLHITVLAMGYRFADRSRDDIKKISLGNRESTLQREAKYMLDIELERPGGIPSVQALLLLGDLECGVGRDNTGWMYSGMANRLAFDIGLHLDYRSGDMTDQEVDIRHMVMKAAIVIDKYWALFLGRPTSIKSQDIGMDLLTKRFSLMASFSFADNNNNVDLEGNGSSSSSSRRVPAKMSCEEIYEYLFELMELAGKIVETRDLHKLGDNGTGRGGGGGHSGGGPGGALANFAAIMPFAGSGYGGGGGGGGHGGGLGGGGGGGDRSSIFAANDAEESAYLHVISLDRQLQNWYRRLPDHLTWKPANIKAAPLSFFLLHQQYHVSMILLHRPWAKYGSILTSSDGGSSTHSHPSPSSPSAHRRDSFSSQTYTSGMAFPPPPPLPSQQQQHYMGGGSHNRQASGYTSSNNNHNNISSHTLGLGDPHSLVDDSRTTLSRSICMQQAIRVARIFWQHRQRFDGRRICITSIQHAGTAAIALIAALAYQQSSDADRRSYLGYLEILSYALVDMSHTYQPAQRMSDLLTAVLEQLRSDVYGPEYVAAGGGGGPMHPSMNNSSVSGRPGSVASSSYAGNNDMTPPGGAHSGWYGPGGNGVHHAGGAGAGTGGGTSGAGGSGNSNNGIDVYSVLPARRENADAGEPVQAFKKRRPSSTSRRASDFARPPPPLFSQPTPPASLGALSTGSGPHILMNQHQHHHHHQRHPGLASMAGLAPSSAATAAHHHHQNHHPHDPMMATYFSSAAGDGGGVMDPTGSLSLDFLSGLAVDLDGPDDRADAAAVLRTGGLDDYVFVPSGSDDSWALNGAGGSGPGGPHHPHGHGAFDMPMTDWLVGPSSMAAAAAQGTAAAAVTATATATGTAATTTTTTAPTSSSLSATADATPQNNSVVEAAERKATKATKAGAAAAATGSATGSEQKNRIENSDNASMADDRSTAATAATGGSSGHGRAADNADVVDANGAAEPDPPSPVSLSGLVKTAEKTVGEASNHLLRVPEDEEEGRNHDLDFFRF</sequence>
<feature type="compositionally biased region" description="Low complexity" evidence="8">
    <location>
        <begin position="311"/>
        <end position="323"/>
    </location>
</feature>
<evidence type="ECO:0000313" key="11">
    <source>
        <dbReference type="Proteomes" id="UP000076874"/>
    </source>
</evidence>
<feature type="compositionally biased region" description="Low complexity" evidence="8">
    <location>
        <begin position="857"/>
        <end position="868"/>
    </location>
</feature>